<gene>
    <name evidence="6" type="ORF">AAF463_22795</name>
</gene>
<dbReference type="GO" id="GO:0043709">
    <property type="term" value="P:cell adhesion involved in single-species biofilm formation"/>
    <property type="evidence" value="ECO:0007669"/>
    <property type="project" value="TreeGrafter"/>
</dbReference>
<evidence type="ECO:0000256" key="2">
    <source>
        <dbReference type="ARBA" id="ARBA00012528"/>
    </source>
</evidence>
<dbReference type="PANTHER" id="PTHR45138:SF9">
    <property type="entry name" value="DIGUANYLATE CYCLASE DGCM-RELATED"/>
    <property type="match status" value="1"/>
</dbReference>
<feature type="transmembrane region" description="Helical" evidence="4">
    <location>
        <begin position="79"/>
        <end position="104"/>
    </location>
</feature>
<dbReference type="Pfam" id="PF00990">
    <property type="entry name" value="GGDEF"/>
    <property type="match status" value="1"/>
</dbReference>
<evidence type="ECO:0000259" key="5">
    <source>
        <dbReference type="PROSITE" id="PS50887"/>
    </source>
</evidence>
<dbReference type="GO" id="GO:0005886">
    <property type="term" value="C:plasma membrane"/>
    <property type="evidence" value="ECO:0007669"/>
    <property type="project" value="TreeGrafter"/>
</dbReference>
<dbReference type="InterPro" id="IPR043128">
    <property type="entry name" value="Rev_trsase/Diguanyl_cyclase"/>
</dbReference>
<dbReference type="PROSITE" id="PS50887">
    <property type="entry name" value="GGDEF"/>
    <property type="match status" value="1"/>
</dbReference>
<evidence type="ECO:0000256" key="1">
    <source>
        <dbReference type="ARBA" id="ARBA00004665"/>
    </source>
</evidence>
<dbReference type="PANTHER" id="PTHR45138">
    <property type="entry name" value="REGULATORY COMPONENTS OF SENSORY TRANSDUCTION SYSTEM"/>
    <property type="match status" value="1"/>
</dbReference>
<evidence type="ECO:0000256" key="3">
    <source>
        <dbReference type="ARBA" id="ARBA00034247"/>
    </source>
</evidence>
<organism evidence="6">
    <name type="scientific">Pantoea sp. BJ2</name>
    <dbReference type="NCBI Taxonomy" id="3141322"/>
    <lineage>
        <taxon>Bacteria</taxon>
        <taxon>Pseudomonadati</taxon>
        <taxon>Pseudomonadota</taxon>
        <taxon>Gammaproteobacteria</taxon>
        <taxon>Enterobacterales</taxon>
        <taxon>Erwiniaceae</taxon>
        <taxon>Pantoea</taxon>
    </lineage>
</organism>
<dbReference type="CDD" id="cd01949">
    <property type="entry name" value="GGDEF"/>
    <property type="match status" value="1"/>
</dbReference>
<keyword evidence="6" id="KW-0614">Plasmid</keyword>
<dbReference type="EMBL" id="CP158293">
    <property type="protein sequence ID" value="XBV46973.1"/>
    <property type="molecule type" value="Genomic_DNA"/>
</dbReference>
<keyword evidence="6" id="KW-0548">Nucleotidyltransferase</keyword>
<proteinExistence type="predicted"/>
<keyword evidence="4" id="KW-0472">Membrane</keyword>
<protein>
    <recommendedName>
        <fullName evidence="2">diguanylate cyclase</fullName>
        <ecNumber evidence="2">2.7.7.65</ecNumber>
    </recommendedName>
</protein>
<evidence type="ECO:0000313" key="6">
    <source>
        <dbReference type="EMBL" id="XBV46973.1"/>
    </source>
</evidence>
<dbReference type="GO" id="GO:1902201">
    <property type="term" value="P:negative regulation of bacterial-type flagellum-dependent cell motility"/>
    <property type="evidence" value="ECO:0007669"/>
    <property type="project" value="TreeGrafter"/>
</dbReference>
<feature type="domain" description="GGDEF" evidence="5">
    <location>
        <begin position="170"/>
        <end position="294"/>
    </location>
</feature>
<comment type="catalytic activity">
    <reaction evidence="3">
        <text>2 GTP = 3',3'-c-di-GMP + 2 diphosphate</text>
        <dbReference type="Rhea" id="RHEA:24898"/>
        <dbReference type="ChEBI" id="CHEBI:33019"/>
        <dbReference type="ChEBI" id="CHEBI:37565"/>
        <dbReference type="ChEBI" id="CHEBI:58805"/>
        <dbReference type="EC" id="2.7.7.65"/>
    </reaction>
</comment>
<dbReference type="InterPro" id="IPR050469">
    <property type="entry name" value="Diguanylate_Cyclase"/>
</dbReference>
<keyword evidence="4" id="KW-1133">Transmembrane helix</keyword>
<dbReference type="InterPro" id="IPR000160">
    <property type="entry name" value="GGDEF_dom"/>
</dbReference>
<keyword evidence="4" id="KW-0812">Transmembrane</keyword>
<sequence>MNFKIHDKLIHEVESPKGLLYRMVITYTCFMATLIIVLSFAIGDTSKINFYFFINSCTVAVMAWFIRKSFNIQSTEVNLLVFRVSLFLLLNSSLASMAGGLGLIERDTASLIASIIYIPAILMIIFLFEKFISYVNHNYKSAVNLSLTDELTGLPNRRHLNVILRGLENRSGTICIADIDHFKKINDTYGHEAGDRVLRDTGLRLSNLVSENVFIARSGGEEFAIVIFDNINAEDIIRKIKTSVSDACNGSFGITLSIGVATKLKHDSSSSAINAADDALYRAKRAGRDCIIYD</sequence>
<reference evidence="6" key="1">
    <citation type="submission" date="2024-06" db="EMBL/GenBank/DDBJ databases">
        <title>Multiomics insights into the TNT degradation mechanism by Pantoea sp. BJ2 isolated from an ammunition destruction site.</title>
        <authorList>
            <person name="Luo J."/>
        </authorList>
    </citation>
    <scope>NUCLEOTIDE SEQUENCE</scope>
    <source>
        <strain evidence="6">BJ2</strain>
        <plasmid evidence="6">plasmindA</plasmid>
    </source>
</reference>
<dbReference type="AlphaFoldDB" id="A0AAU7U210"/>
<dbReference type="InterPro" id="IPR029787">
    <property type="entry name" value="Nucleotide_cyclase"/>
</dbReference>
<dbReference type="NCBIfam" id="TIGR00254">
    <property type="entry name" value="GGDEF"/>
    <property type="match status" value="1"/>
</dbReference>
<dbReference type="SMART" id="SM00267">
    <property type="entry name" value="GGDEF"/>
    <property type="match status" value="1"/>
</dbReference>
<dbReference type="RefSeq" id="WP_350262194.1">
    <property type="nucleotide sequence ID" value="NZ_CP158293.1"/>
</dbReference>
<feature type="transmembrane region" description="Helical" evidence="4">
    <location>
        <begin position="20"/>
        <end position="42"/>
    </location>
</feature>
<keyword evidence="6" id="KW-0808">Transferase</keyword>
<evidence type="ECO:0000256" key="4">
    <source>
        <dbReference type="SAM" id="Phobius"/>
    </source>
</evidence>
<dbReference type="EC" id="2.7.7.65" evidence="2"/>
<geneLocation type="plasmid" evidence="6">
    <name>plasmindA</name>
</geneLocation>
<name>A0AAU7U210_9GAMM</name>
<dbReference type="SUPFAM" id="SSF55073">
    <property type="entry name" value="Nucleotide cyclase"/>
    <property type="match status" value="1"/>
</dbReference>
<accession>A0AAU7U210</accession>
<feature type="transmembrane region" description="Helical" evidence="4">
    <location>
        <begin position="48"/>
        <end position="67"/>
    </location>
</feature>
<feature type="transmembrane region" description="Helical" evidence="4">
    <location>
        <begin position="110"/>
        <end position="128"/>
    </location>
</feature>
<dbReference type="GO" id="GO:0052621">
    <property type="term" value="F:diguanylate cyclase activity"/>
    <property type="evidence" value="ECO:0007669"/>
    <property type="project" value="UniProtKB-EC"/>
</dbReference>
<comment type="pathway">
    <text evidence="1">Purine metabolism; 3',5'-cyclic di-GMP biosynthesis.</text>
</comment>
<dbReference type="Gene3D" id="3.30.70.270">
    <property type="match status" value="1"/>
</dbReference>